<name>A0A0C3ESD7_9AGAM</name>
<dbReference type="InParanoid" id="A0A0C3ESD7"/>
<keyword evidence="2" id="KW-1185">Reference proteome</keyword>
<reference evidence="2" key="2">
    <citation type="submission" date="2015-01" db="EMBL/GenBank/DDBJ databases">
        <title>Evolutionary Origins and Diversification of the Mycorrhizal Mutualists.</title>
        <authorList>
            <consortium name="DOE Joint Genome Institute"/>
            <consortium name="Mycorrhizal Genomics Consortium"/>
            <person name="Kohler A."/>
            <person name="Kuo A."/>
            <person name="Nagy L.G."/>
            <person name="Floudas D."/>
            <person name="Copeland A."/>
            <person name="Barry K.W."/>
            <person name="Cichocki N."/>
            <person name="Veneault-Fourrey C."/>
            <person name="LaButti K."/>
            <person name="Lindquist E.A."/>
            <person name="Lipzen A."/>
            <person name="Lundell T."/>
            <person name="Morin E."/>
            <person name="Murat C."/>
            <person name="Riley R."/>
            <person name="Ohm R."/>
            <person name="Sun H."/>
            <person name="Tunlid A."/>
            <person name="Henrissat B."/>
            <person name="Grigoriev I.V."/>
            <person name="Hibbett D.S."/>
            <person name="Martin F."/>
        </authorList>
    </citation>
    <scope>NUCLEOTIDE SEQUENCE [LARGE SCALE GENOMIC DNA]</scope>
    <source>
        <strain evidence="2">Foug A</strain>
    </source>
</reference>
<dbReference type="Proteomes" id="UP000053989">
    <property type="component" value="Unassembled WGS sequence"/>
</dbReference>
<organism evidence="1 2">
    <name type="scientific">Scleroderma citrinum Foug A</name>
    <dbReference type="NCBI Taxonomy" id="1036808"/>
    <lineage>
        <taxon>Eukaryota</taxon>
        <taxon>Fungi</taxon>
        <taxon>Dikarya</taxon>
        <taxon>Basidiomycota</taxon>
        <taxon>Agaricomycotina</taxon>
        <taxon>Agaricomycetes</taxon>
        <taxon>Agaricomycetidae</taxon>
        <taxon>Boletales</taxon>
        <taxon>Sclerodermatineae</taxon>
        <taxon>Sclerodermataceae</taxon>
        <taxon>Scleroderma</taxon>
    </lineage>
</organism>
<gene>
    <name evidence="1" type="ORF">SCLCIDRAFT_1206898</name>
</gene>
<dbReference type="EMBL" id="KN822004">
    <property type="protein sequence ID" value="KIM70731.1"/>
    <property type="molecule type" value="Genomic_DNA"/>
</dbReference>
<reference evidence="1 2" key="1">
    <citation type="submission" date="2014-04" db="EMBL/GenBank/DDBJ databases">
        <authorList>
            <consortium name="DOE Joint Genome Institute"/>
            <person name="Kuo A."/>
            <person name="Kohler A."/>
            <person name="Nagy L.G."/>
            <person name="Floudas D."/>
            <person name="Copeland A."/>
            <person name="Barry K.W."/>
            <person name="Cichocki N."/>
            <person name="Veneault-Fourrey C."/>
            <person name="LaButti K."/>
            <person name="Lindquist E.A."/>
            <person name="Lipzen A."/>
            <person name="Lundell T."/>
            <person name="Morin E."/>
            <person name="Murat C."/>
            <person name="Sun H."/>
            <person name="Tunlid A."/>
            <person name="Henrissat B."/>
            <person name="Grigoriev I.V."/>
            <person name="Hibbett D.S."/>
            <person name="Martin F."/>
            <person name="Nordberg H.P."/>
            <person name="Cantor M.N."/>
            <person name="Hua S.X."/>
        </authorList>
    </citation>
    <scope>NUCLEOTIDE SEQUENCE [LARGE SCALE GENOMIC DNA]</scope>
    <source>
        <strain evidence="1 2">Foug A</strain>
    </source>
</reference>
<dbReference type="AlphaFoldDB" id="A0A0C3ESD7"/>
<dbReference type="HOGENOM" id="CLU_3051690_0_0_1"/>
<evidence type="ECO:0000313" key="2">
    <source>
        <dbReference type="Proteomes" id="UP000053989"/>
    </source>
</evidence>
<protein>
    <submittedName>
        <fullName evidence="1">Uncharacterized protein</fullName>
    </submittedName>
</protein>
<proteinExistence type="predicted"/>
<accession>A0A0C3ESD7</accession>
<evidence type="ECO:0000313" key="1">
    <source>
        <dbReference type="EMBL" id="KIM70731.1"/>
    </source>
</evidence>
<sequence>MMYAPGEATREAYRCCVPGEKAFLVENLVSKHERSSLHSLRGSAMNTMAYAPDL</sequence>